<evidence type="ECO:0000259" key="8">
    <source>
        <dbReference type="PROSITE" id="PS51350"/>
    </source>
</evidence>
<dbReference type="InterPro" id="IPR000032">
    <property type="entry name" value="HPr-like"/>
</dbReference>
<dbReference type="RefSeq" id="WP_050108451.1">
    <property type="nucleotide sequence ID" value="NZ_CABHWO010000029.1"/>
</dbReference>
<dbReference type="CDD" id="cd00367">
    <property type="entry name" value="PTS-HPr_like"/>
    <property type="match status" value="1"/>
</dbReference>
<evidence type="ECO:0000256" key="4">
    <source>
        <dbReference type="ARBA" id="ARBA00022553"/>
    </source>
</evidence>
<dbReference type="PANTHER" id="PTHR30181">
    <property type="entry name" value="MANNITOL PERMEASE IIC COMPONENT"/>
    <property type="match status" value="1"/>
</dbReference>
<keyword evidence="5" id="KW-0762">Sugar transport</keyword>
<evidence type="ECO:0000256" key="2">
    <source>
        <dbReference type="ARBA" id="ARBA00022448"/>
    </source>
</evidence>
<dbReference type="NCBIfam" id="TIGR01003">
    <property type="entry name" value="PTS_HPr_family"/>
    <property type="match status" value="1"/>
</dbReference>
<dbReference type="PRINTS" id="PR00107">
    <property type="entry name" value="PHOSPHOCPHPR"/>
</dbReference>
<evidence type="ECO:0000256" key="7">
    <source>
        <dbReference type="ARBA" id="ARBA00022683"/>
    </source>
</evidence>
<dbReference type="InterPro" id="IPR050893">
    <property type="entry name" value="Sugar_PTS"/>
</dbReference>
<dbReference type="Pfam" id="PF00381">
    <property type="entry name" value="PTS-HPr"/>
    <property type="match status" value="1"/>
</dbReference>
<feature type="domain" description="HPr" evidence="8">
    <location>
        <begin position="5"/>
        <end position="95"/>
    </location>
</feature>
<dbReference type="PROSITE" id="PS00589">
    <property type="entry name" value="PTS_HPR_SER"/>
    <property type="match status" value="1"/>
</dbReference>
<dbReference type="SUPFAM" id="SSF55594">
    <property type="entry name" value="HPr-like"/>
    <property type="match status" value="1"/>
</dbReference>
<keyword evidence="6" id="KW-0808">Transferase</keyword>
<proteinExistence type="predicted"/>
<dbReference type="PANTHER" id="PTHR30181:SF2">
    <property type="entry name" value="PTS SYSTEM MANNITOL-SPECIFIC EIICBA COMPONENT"/>
    <property type="match status" value="1"/>
</dbReference>
<gene>
    <name evidence="9" type="ORF">N0H69_06805</name>
</gene>
<dbReference type="InterPro" id="IPR001020">
    <property type="entry name" value="PTS_HPr_His_P_site"/>
</dbReference>
<dbReference type="GeneID" id="75139694"/>
<evidence type="ECO:0000256" key="3">
    <source>
        <dbReference type="ARBA" id="ARBA00022490"/>
    </source>
</evidence>
<evidence type="ECO:0000256" key="5">
    <source>
        <dbReference type="ARBA" id="ARBA00022597"/>
    </source>
</evidence>
<dbReference type="PROSITE" id="PS51350">
    <property type="entry name" value="PTS_HPR_DOM"/>
    <property type="match status" value="1"/>
</dbReference>
<dbReference type="InterPro" id="IPR002114">
    <property type="entry name" value="PTS_HPr_Ser_P_site"/>
</dbReference>
<evidence type="ECO:0000313" key="10">
    <source>
        <dbReference type="Proteomes" id="UP001057860"/>
    </source>
</evidence>
<dbReference type="InterPro" id="IPR035895">
    <property type="entry name" value="HPr-like_sf"/>
</dbReference>
<reference evidence="9" key="1">
    <citation type="submission" date="2022-08" db="EMBL/GenBank/DDBJ databases">
        <authorList>
            <person name="Bogun A."/>
            <person name="Kislichkina A."/>
            <person name="Solomentsev V."/>
            <person name="Skryabin Y."/>
            <person name="Sizova A."/>
            <person name="Platonov M."/>
            <person name="Dentovskaya S."/>
        </authorList>
    </citation>
    <scope>NUCLEOTIDE SEQUENCE</scope>
    <source>
        <strain evidence="9">SCPM-O-B-7604</strain>
    </source>
</reference>
<dbReference type="EMBL" id="CP104006">
    <property type="protein sequence ID" value="UWM46526.1"/>
    <property type="molecule type" value="Genomic_DNA"/>
</dbReference>
<dbReference type="Proteomes" id="UP001057860">
    <property type="component" value="Chromosome"/>
</dbReference>
<organism evidence="9 10">
    <name type="scientific">Yersinia alsatica</name>
    <dbReference type="NCBI Taxonomy" id="2890317"/>
    <lineage>
        <taxon>Bacteria</taxon>
        <taxon>Pseudomonadati</taxon>
        <taxon>Pseudomonadota</taxon>
        <taxon>Gammaproteobacteria</taxon>
        <taxon>Enterobacterales</taxon>
        <taxon>Yersiniaceae</taxon>
        <taxon>Yersinia</taxon>
    </lineage>
</organism>
<evidence type="ECO:0000256" key="1">
    <source>
        <dbReference type="ARBA" id="ARBA00004496"/>
    </source>
</evidence>
<dbReference type="PROSITE" id="PS00369">
    <property type="entry name" value="PTS_HPR_HIS"/>
    <property type="match status" value="1"/>
</dbReference>
<name>A0ABY5USR3_9GAMM</name>
<dbReference type="Gene3D" id="3.30.1340.10">
    <property type="entry name" value="HPr-like"/>
    <property type="match status" value="1"/>
</dbReference>
<keyword evidence="2" id="KW-0813">Transport</keyword>
<accession>A0ABY5USR3</accession>
<keyword evidence="4" id="KW-0597">Phosphoprotein</keyword>
<evidence type="ECO:0000313" key="9">
    <source>
        <dbReference type="EMBL" id="UWM46526.1"/>
    </source>
</evidence>
<keyword evidence="7" id="KW-0598">Phosphotransferase system</keyword>
<evidence type="ECO:0000256" key="6">
    <source>
        <dbReference type="ARBA" id="ARBA00022679"/>
    </source>
</evidence>
<protein>
    <submittedName>
        <fullName evidence="9">HPr family phosphocarrier protein</fullName>
    </submittedName>
</protein>
<keyword evidence="10" id="KW-1185">Reference proteome</keyword>
<keyword evidence="3" id="KW-0963">Cytoplasm</keyword>
<sequence length="96" mass="10398">MKENKLVADFIINNPNGLHARPGAFLVAALKPFKSEVKITNTNRDSKIVNAKSLLSLMVLGVKKGHNIRVFIQGDDAQETLDTLQSAILNGLGESV</sequence>
<comment type="subcellular location">
    <subcellularLocation>
        <location evidence="1">Cytoplasm</location>
    </subcellularLocation>
</comment>